<keyword evidence="2" id="KW-1185">Reference proteome</keyword>
<evidence type="ECO:0000313" key="2">
    <source>
        <dbReference type="Proteomes" id="UP000807769"/>
    </source>
</evidence>
<comment type="caution">
    <text evidence="1">The sequence shown here is derived from an EMBL/GenBank/DDBJ whole genome shotgun (WGS) entry which is preliminary data.</text>
</comment>
<dbReference type="GeneID" id="64633133"/>
<dbReference type="RefSeq" id="XP_041200289.1">
    <property type="nucleotide sequence ID" value="XM_041339117.1"/>
</dbReference>
<accession>A0A9P7JKL4</accession>
<dbReference type="Proteomes" id="UP000807769">
    <property type="component" value="Unassembled WGS sequence"/>
</dbReference>
<sequence length="62" mass="6724">MPEVTHLDELVGGFGDEDLDDSFEHAVALHNHGKVVSTGRMSTVEITSHNTDPDLMLPPLAQ</sequence>
<gene>
    <name evidence="1" type="ORF">BJ212DRAFT_1474592</name>
</gene>
<proteinExistence type="predicted"/>
<reference evidence="1" key="1">
    <citation type="journal article" date="2020" name="New Phytol.">
        <title>Comparative genomics reveals dynamic genome evolution in host specialist ectomycorrhizal fungi.</title>
        <authorList>
            <person name="Lofgren L.A."/>
            <person name="Nguyen N.H."/>
            <person name="Vilgalys R."/>
            <person name="Ruytinx J."/>
            <person name="Liao H.L."/>
            <person name="Branco S."/>
            <person name="Kuo A."/>
            <person name="LaButti K."/>
            <person name="Lipzen A."/>
            <person name="Andreopoulos W."/>
            <person name="Pangilinan J."/>
            <person name="Riley R."/>
            <person name="Hundley H."/>
            <person name="Na H."/>
            <person name="Barry K."/>
            <person name="Grigoriev I.V."/>
            <person name="Stajich J.E."/>
            <person name="Kennedy P.G."/>
        </authorList>
    </citation>
    <scope>NUCLEOTIDE SEQUENCE</scope>
    <source>
        <strain evidence="1">MN1</strain>
    </source>
</reference>
<name>A0A9P7JKL4_9AGAM</name>
<dbReference type="EMBL" id="JABBWG010000001">
    <property type="protein sequence ID" value="KAG1827442.1"/>
    <property type="molecule type" value="Genomic_DNA"/>
</dbReference>
<protein>
    <submittedName>
        <fullName evidence="1">Uncharacterized protein</fullName>
    </submittedName>
</protein>
<evidence type="ECO:0000313" key="1">
    <source>
        <dbReference type="EMBL" id="KAG1827442.1"/>
    </source>
</evidence>
<organism evidence="1 2">
    <name type="scientific">Suillus subaureus</name>
    <dbReference type="NCBI Taxonomy" id="48587"/>
    <lineage>
        <taxon>Eukaryota</taxon>
        <taxon>Fungi</taxon>
        <taxon>Dikarya</taxon>
        <taxon>Basidiomycota</taxon>
        <taxon>Agaricomycotina</taxon>
        <taxon>Agaricomycetes</taxon>
        <taxon>Agaricomycetidae</taxon>
        <taxon>Boletales</taxon>
        <taxon>Suillineae</taxon>
        <taxon>Suillaceae</taxon>
        <taxon>Suillus</taxon>
    </lineage>
</organism>
<dbReference type="AlphaFoldDB" id="A0A9P7JKL4"/>